<protein>
    <submittedName>
        <fullName evidence="1">Uncharacterized protein</fullName>
    </submittedName>
</protein>
<evidence type="ECO:0000313" key="1">
    <source>
        <dbReference type="EMBL" id="CAI2360738.1"/>
    </source>
</evidence>
<keyword evidence="2" id="KW-1185">Reference proteome</keyword>
<comment type="caution">
    <text evidence="1">The sequence shown here is derived from an EMBL/GenBank/DDBJ whole genome shotgun (WGS) entry which is preliminary data.</text>
</comment>
<name>A0AAD1U2D5_EUPCR</name>
<sequence>MAKDTITNTSTLPSLDSKLGTQKFKLTGPFDRIDVNTLAEPDCKSAPQSKLLQKRMKFCFLKVKSEEKEFINPFQAIKDMKNLSCQNSPTSAKIRSPCTTEGSLSYIFVQPKSSHKSVKESLLNEFLNQQGVFQINLPVALNDYSFKY</sequence>
<proteinExistence type="predicted"/>
<evidence type="ECO:0000313" key="2">
    <source>
        <dbReference type="Proteomes" id="UP001295684"/>
    </source>
</evidence>
<accession>A0AAD1U2D5</accession>
<organism evidence="1 2">
    <name type="scientific">Euplotes crassus</name>
    <dbReference type="NCBI Taxonomy" id="5936"/>
    <lineage>
        <taxon>Eukaryota</taxon>
        <taxon>Sar</taxon>
        <taxon>Alveolata</taxon>
        <taxon>Ciliophora</taxon>
        <taxon>Intramacronucleata</taxon>
        <taxon>Spirotrichea</taxon>
        <taxon>Hypotrichia</taxon>
        <taxon>Euplotida</taxon>
        <taxon>Euplotidae</taxon>
        <taxon>Moneuplotes</taxon>
    </lineage>
</organism>
<dbReference type="EMBL" id="CAMPGE010001935">
    <property type="protein sequence ID" value="CAI2360738.1"/>
    <property type="molecule type" value="Genomic_DNA"/>
</dbReference>
<dbReference type="Proteomes" id="UP001295684">
    <property type="component" value="Unassembled WGS sequence"/>
</dbReference>
<gene>
    <name evidence="1" type="ORF">ECRASSUSDP1_LOCUS2043</name>
</gene>
<reference evidence="1" key="1">
    <citation type="submission" date="2023-07" db="EMBL/GenBank/DDBJ databases">
        <authorList>
            <consortium name="AG Swart"/>
            <person name="Singh M."/>
            <person name="Singh A."/>
            <person name="Seah K."/>
            <person name="Emmerich C."/>
        </authorList>
    </citation>
    <scope>NUCLEOTIDE SEQUENCE</scope>
    <source>
        <strain evidence="1">DP1</strain>
    </source>
</reference>
<dbReference type="AlphaFoldDB" id="A0AAD1U2D5"/>